<keyword evidence="2" id="KW-1185">Reference proteome</keyword>
<dbReference type="KEGG" id="cef:CE0396"/>
<name>Q8FSJ5_COREF</name>
<dbReference type="EMBL" id="BA000035">
    <property type="protein sequence ID" value="BAC17206.1"/>
    <property type="molecule type" value="Genomic_DNA"/>
</dbReference>
<dbReference type="AlphaFoldDB" id="Q8FSJ5"/>
<accession>Q8FSJ5</accession>
<organism evidence="1 2">
    <name type="scientific">Corynebacterium efficiens (strain DSM 44549 / YS-314 / AJ 12310 / JCM 11189 / NBRC 100395)</name>
    <dbReference type="NCBI Taxonomy" id="196164"/>
    <lineage>
        <taxon>Bacteria</taxon>
        <taxon>Bacillati</taxon>
        <taxon>Actinomycetota</taxon>
        <taxon>Actinomycetes</taxon>
        <taxon>Mycobacteriales</taxon>
        <taxon>Corynebacteriaceae</taxon>
        <taxon>Corynebacterium</taxon>
    </lineage>
</organism>
<protein>
    <submittedName>
        <fullName evidence="1">Uncharacterized protein</fullName>
    </submittedName>
</protein>
<dbReference type="Proteomes" id="UP000001409">
    <property type="component" value="Chromosome"/>
</dbReference>
<reference evidence="1 2" key="1">
    <citation type="journal article" date="2003" name="Genome Res.">
        <title>Comparative complete genome sequence analysis of the amino acid replacements responsible for the thermostability of Corynebacterium efficiens.</title>
        <authorList>
            <person name="Nishio Y."/>
            <person name="Nakamura Y."/>
            <person name="Kawarabayasi Y."/>
            <person name="Usuda Y."/>
            <person name="Kimura E."/>
            <person name="Sugimoto S."/>
            <person name="Matsui K."/>
            <person name="Yamagishi A."/>
            <person name="Kikuchi H."/>
            <person name="Ikeo K."/>
            <person name="Gojobori T."/>
        </authorList>
    </citation>
    <scope>NUCLEOTIDE SEQUENCE [LARGE SCALE GENOMIC DNA]</scope>
    <source>
        <strain evidence="2">DSM 44549 / YS-314 / AJ 12310 / JCM 11189 / NBRC 100395</strain>
    </source>
</reference>
<sequence length="235" mass="24515">MSFIRSIFEKKNIIQGFPAAVCEIRGCCIIKFVPGATSLVDGGEEQSDDGDGLDLRSIGEPAGIRPAAQIFGHQLLEGCPGFVDPGEVLHGQGGMVGADAPASAPDLIGQSGAGAVMVAEEADHLIQGRAEQVRVFGVQESLAFVLGGHPRAGPDDGDLLGFHIVEEGSFGDPRPGTDVVDGDVIEPTLQHEAGGVVFDRLQGLSALHLAQRGLFCTDHISKPSANLHRVQYCTG</sequence>
<dbReference type="HOGENOM" id="CLU_1178636_0_0_11"/>
<evidence type="ECO:0000313" key="2">
    <source>
        <dbReference type="Proteomes" id="UP000001409"/>
    </source>
</evidence>
<evidence type="ECO:0000313" key="1">
    <source>
        <dbReference type="EMBL" id="BAC17206.1"/>
    </source>
</evidence>
<proteinExistence type="predicted"/>